<evidence type="ECO:0000259" key="1">
    <source>
        <dbReference type="Pfam" id="PF01425"/>
    </source>
</evidence>
<dbReference type="Pfam" id="PF01425">
    <property type="entry name" value="Amidase"/>
    <property type="match status" value="1"/>
</dbReference>
<proteinExistence type="predicted"/>
<dbReference type="Proteomes" id="UP001556098">
    <property type="component" value="Unassembled WGS sequence"/>
</dbReference>
<gene>
    <name evidence="2" type="ORF">AB2B41_03530</name>
</gene>
<evidence type="ECO:0000313" key="2">
    <source>
        <dbReference type="EMBL" id="MEW9918658.1"/>
    </source>
</evidence>
<dbReference type="InterPro" id="IPR023631">
    <property type="entry name" value="Amidase_dom"/>
</dbReference>
<dbReference type="NCBIfam" id="NF005686">
    <property type="entry name" value="PRK07486.1"/>
    <property type="match status" value="1"/>
</dbReference>
<sequence>MDLHAQDALTLSALLERREISAVDVMQATLDRIDAVNGEINAIVALRDRDALLDEARAADESPRKGWLHGIPMAIKDLANAKGLPTSMGSPIFAGQVAEDDDLLVARLRKAGALIIGKTNTPEFGLGSHTFNPVYGATRNPYDTTKSAGGSSGGAAAALAARMVSVADGSDMMGSLRNPAGWNNVYGFRPTWGSVPAEPTGDVFLHQLATSGPMARSPADLAALTDTMTGPDERQPLARAAGRTSPLLDLELPHQRIGWLGDWGGAFPYEDGIAALTEAAVKQLEDMGHSVTPVPPPFDADEMWDSWITLRSFSVASGNHVLFTDPDTRPLLKPSAALEIERGMNLSAMDLHQASMIRSNWFRAASELFQSFDVLVLPSAQCWPFDVDIVHPTEIAGVAMDTYHRWMQVVIPASLIGLPVVNVPAGFGENGLPGGMQLIGPRAGGGRLMQLAHAWHKATDWPNRRPPQLG</sequence>
<dbReference type="EMBL" id="JBFNXX010000002">
    <property type="protein sequence ID" value="MEW9918658.1"/>
    <property type="molecule type" value="Genomic_DNA"/>
</dbReference>
<organism evidence="2 3">
    <name type="scientific">Sulfitobacter sediminis</name>
    <dbReference type="NCBI Taxonomy" id="3234186"/>
    <lineage>
        <taxon>Bacteria</taxon>
        <taxon>Pseudomonadati</taxon>
        <taxon>Pseudomonadota</taxon>
        <taxon>Alphaproteobacteria</taxon>
        <taxon>Rhodobacterales</taxon>
        <taxon>Roseobacteraceae</taxon>
        <taxon>Sulfitobacter</taxon>
    </lineage>
</organism>
<evidence type="ECO:0000313" key="3">
    <source>
        <dbReference type="Proteomes" id="UP001556098"/>
    </source>
</evidence>
<name>A0ABV3RKN6_9RHOB</name>
<dbReference type="InterPro" id="IPR000120">
    <property type="entry name" value="Amidase"/>
</dbReference>
<dbReference type="SUPFAM" id="SSF75304">
    <property type="entry name" value="Amidase signature (AS) enzymes"/>
    <property type="match status" value="1"/>
</dbReference>
<accession>A0ABV3RKN6</accession>
<keyword evidence="3" id="KW-1185">Reference proteome</keyword>
<protein>
    <submittedName>
        <fullName evidence="2">Amidase</fullName>
    </submittedName>
</protein>
<reference evidence="2 3" key="1">
    <citation type="submission" date="2024-07" db="EMBL/GenBank/DDBJ databases">
        <title>Marimonas sp.nov., isolated from tidal-flat sediment.</title>
        <authorList>
            <person name="Jayan J.N."/>
            <person name="Lee S.S."/>
        </authorList>
    </citation>
    <scope>NUCLEOTIDE SEQUENCE [LARGE SCALE GENOMIC DNA]</scope>
    <source>
        <strain evidence="2 3">MJW-29</strain>
    </source>
</reference>
<dbReference type="PANTHER" id="PTHR11895:SF76">
    <property type="entry name" value="INDOLEACETAMIDE HYDROLASE"/>
    <property type="match status" value="1"/>
</dbReference>
<feature type="domain" description="Amidase" evidence="1">
    <location>
        <begin position="24"/>
        <end position="443"/>
    </location>
</feature>
<comment type="caution">
    <text evidence="2">The sequence shown here is derived from an EMBL/GenBank/DDBJ whole genome shotgun (WGS) entry which is preliminary data.</text>
</comment>
<dbReference type="Gene3D" id="3.90.1300.10">
    <property type="entry name" value="Amidase signature (AS) domain"/>
    <property type="match status" value="1"/>
</dbReference>
<dbReference type="PANTHER" id="PTHR11895">
    <property type="entry name" value="TRANSAMIDASE"/>
    <property type="match status" value="1"/>
</dbReference>
<dbReference type="RefSeq" id="WP_367876361.1">
    <property type="nucleotide sequence ID" value="NZ_JBFNXX010000002.1"/>
</dbReference>
<dbReference type="InterPro" id="IPR036928">
    <property type="entry name" value="AS_sf"/>
</dbReference>